<comment type="caution">
    <text evidence="9">The sequence shown here is derived from an EMBL/GenBank/DDBJ whole genome shotgun (WGS) entry which is preliminary data.</text>
</comment>
<dbReference type="InterPro" id="IPR002401">
    <property type="entry name" value="Cyt_P450_E_grp-I"/>
</dbReference>
<keyword evidence="5 7" id="KW-0408">Iron</keyword>
<reference evidence="9 10" key="1">
    <citation type="submission" date="2024-11" db="EMBL/GenBank/DDBJ databases">
        <title>Chromosome-level genome assembly of the freshwater bivalve Anodonta woodiana.</title>
        <authorList>
            <person name="Chen X."/>
        </authorList>
    </citation>
    <scope>NUCLEOTIDE SEQUENCE [LARGE SCALE GENOMIC DNA]</scope>
    <source>
        <strain evidence="9">MN2024</strain>
        <tissue evidence="9">Gills</tissue>
    </source>
</reference>
<dbReference type="PRINTS" id="PR00463">
    <property type="entry name" value="EP450I"/>
</dbReference>
<dbReference type="InterPro" id="IPR001128">
    <property type="entry name" value="Cyt_P450"/>
</dbReference>
<evidence type="ECO:0000256" key="6">
    <source>
        <dbReference type="ARBA" id="ARBA00023136"/>
    </source>
</evidence>
<dbReference type="Pfam" id="PF00067">
    <property type="entry name" value="p450"/>
    <property type="match status" value="1"/>
</dbReference>
<evidence type="ECO:0000256" key="1">
    <source>
        <dbReference type="ARBA" id="ARBA00004370"/>
    </source>
</evidence>
<dbReference type="GO" id="GO:0016020">
    <property type="term" value="C:membrane"/>
    <property type="evidence" value="ECO:0007669"/>
    <property type="project" value="UniProtKB-SubCell"/>
</dbReference>
<evidence type="ECO:0000256" key="4">
    <source>
        <dbReference type="ARBA" id="ARBA00023002"/>
    </source>
</evidence>
<dbReference type="GO" id="GO:0016491">
    <property type="term" value="F:oxidoreductase activity"/>
    <property type="evidence" value="ECO:0007669"/>
    <property type="project" value="UniProtKB-KW"/>
</dbReference>
<keyword evidence="3 7" id="KW-0479">Metal-binding</keyword>
<comment type="subcellular location">
    <subcellularLocation>
        <location evidence="1">Membrane</location>
    </subcellularLocation>
</comment>
<comment type="similarity">
    <text evidence="2">Belongs to the cytochrome P450 family.</text>
</comment>
<feature type="binding site" description="axial binding residue" evidence="7">
    <location>
        <position position="443"/>
    </location>
    <ligand>
        <name>heme</name>
        <dbReference type="ChEBI" id="CHEBI:30413"/>
    </ligand>
    <ligandPart>
        <name>Fe</name>
        <dbReference type="ChEBI" id="CHEBI:18248"/>
    </ligandPart>
</feature>
<evidence type="ECO:0000256" key="8">
    <source>
        <dbReference type="SAM" id="Phobius"/>
    </source>
</evidence>
<organism evidence="9 10">
    <name type="scientific">Sinanodonta woodiana</name>
    <name type="common">Chinese pond mussel</name>
    <name type="synonym">Anodonta woodiana</name>
    <dbReference type="NCBI Taxonomy" id="1069815"/>
    <lineage>
        <taxon>Eukaryota</taxon>
        <taxon>Metazoa</taxon>
        <taxon>Spiralia</taxon>
        <taxon>Lophotrochozoa</taxon>
        <taxon>Mollusca</taxon>
        <taxon>Bivalvia</taxon>
        <taxon>Autobranchia</taxon>
        <taxon>Heteroconchia</taxon>
        <taxon>Palaeoheterodonta</taxon>
        <taxon>Unionida</taxon>
        <taxon>Unionoidea</taxon>
        <taxon>Unionidae</taxon>
        <taxon>Unioninae</taxon>
        <taxon>Sinanodonta</taxon>
    </lineage>
</organism>
<feature type="transmembrane region" description="Helical" evidence="8">
    <location>
        <begin position="6"/>
        <end position="28"/>
    </location>
</feature>
<dbReference type="PANTHER" id="PTHR24300:SF403">
    <property type="entry name" value="CYTOCHROME P450 306A1"/>
    <property type="match status" value="1"/>
</dbReference>
<sequence length="501" mass="57712">MEFIEHDFYLNPICIGLIALLILTLCMYKRQGRAKLPPGPWHIPFIGNAWELAADPDLRKSLRRLHKQYGDIYRLYMGPKLAVVISGYEAIKEVFVKRGGEFSDRPDSLFSSLIAENQGIVSTSGDVWKEHRKFTLTTLRNFGFGKTSLEEKIHTEISILLSEITKQNEEPFRIQLLVQTSVSNVINAMIFGRHFKHDDPKFGKVMAIFDEHFENNGPNNVVAFFPFLRFLPGDMFHVKKTLRNVKYVEEFIGDLIDKHMENYDEKKMEDFIDAFLLEMKNHQDQKDSTFTKKQLSKTVLDLFSAGTETTATTITWALLYLAVKQDIQARVFHEINKVVGTDRLPSLQDKRKLVYTEAFIMEILRSCNIVTVSLPHTCSVDLKIRGFDIPKGTTLLPDIDSVLFDPKIWGDPEEFRPERFIGEEGTLLKPEEFIPFFTGRRNCVGESLARMELDLFIPALVQRFEFLPPEGITLDIKELDGVFGITHKPKPFEIRAKLRNK</sequence>
<protein>
    <recommendedName>
        <fullName evidence="11">Cytochrome P450</fullName>
    </recommendedName>
</protein>
<comment type="cofactor">
    <cofactor evidence="7">
        <name>heme</name>
        <dbReference type="ChEBI" id="CHEBI:30413"/>
    </cofactor>
</comment>
<name>A0ABD3WNG8_SINWO</name>
<keyword evidence="7" id="KW-0349">Heme</keyword>
<dbReference type="PANTHER" id="PTHR24300">
    <property type="entry name" value="CYTOCHROME P450 508A4-RELATED"/>
    <property type="match status" value="1"/>
</dbReference>
<dbReference type="Proteomes" id="UP001634394">
    <property type="component" value="Unassembled WGS sequence"/>
</dbReference>
<dbReference type="InterPro" id="IPR036396">
    <property type="entry name" value="Cyt_P450_sf"/>
</dbReference>
<dbReference type="GO" id="GO:0046872">
    <property type="term" value="F:metal ion binding"/>
    <property type="evidence" value="ECO:0007669"/>
    <property type="project" value="UniProtKB-KW"/>
</dbReference>
<keyword evidence="8" id="KW-0812">Transmembrane</keyword>
<dbReference type="FunFam" id="1.10.630.10:FF:000004">
    <property type="entry name" value="cytochrome P450 2D15 isoform X1"/>
    <property type="match status" value="1"/>
</dbReference>
<evidence type="ECO:0008006" key="11">
    <source>
        <dbReference type="Google" id="ProtNLM"/>
    </source>
</evidence>
<dbReference type="PRINTS" id="PR00385">
    <property type="entry name" value="P450"/>
</dbReference>
<keyword evidence="6 8" id="KW-0472">Membrane</keyword>
<dbReference type="EMBL" id="JBJQND010000005">
    <property type="protein sequence ID" value="KAL3875524.1"/>
    <property type="molecule type" value="Genomic_DNA"/>
</dbReference>
<evidence type="ECO:0000256" key="7">
    <source>
        <dbReference type="PIRSR" id="PIRSR602401-1"/>
    </source>
</evidence>
<evidence type="ECO:0000256" key="3">
    <source>
        <dbReference type="ARBA" id="ARBA00022723"/>
    </source>
</evidence>
<dbReference type="InterPro" id="IPR050182">
    <property type="entry name" value="Cytochrome_P450_fam2"/>
</dbReference>
<dbReference type="AlphaFoldDB" id="A0ABD3WNG8"/>
<keyword evidence="4" id="KW-0560">Oxidoreductase</keyword>
<keyword evidence="8" id="KW-1133">Transmembrane helix</keyword>
<evidence type="ECO:0000256" key="5">
    <source>
        <dbReference type="ARBA" id="ARBA00023004"/>
    </source>
</evidence>
<gene>
    <name evidence="9" type="ORF">ACJMK2_033469</name>
</gene>
<keyword evidence="10" id="KW-1185">Reference proteome</keyword>
<accession>A0ABD3WNG8</accession>
<dbReference type="Gene3D" id="1.10.630.10">
    <property type="entry name" value="Cytochrome P450"/>
    <property type="match status" value="1"/>
</dbReference>
<dbReference type="SUPFAM" id="SSF48264">
    <property type="entry name" value="Cytochrome P450"/>
    <property type="match status" value="1"/>
</dbReference>
<proteinExistence type="inferred from homology"/>
<evidence type="ECO:0000256" key="2">
    <source>
        <dbReference type="ARBA" id="ARBA00010617"/>
    </source>
</evidence>
<evidence type="ECO:0000313" key="9">
    <source>
        <dbReference type="EMBL" id="KAL3875524.1"/>
    </source>
</evidence>
<evidence type="ECO:0000313" key="10">
    <source>
        <dbReference type="Proteomes" id="UP001634394"/>
    </source>
</evidence>